<organism evidence="3 4">
    <name type="scientific">marine gamma proteobacterium HTCC2143</name>
    <dbReference type="NCBI Taxonomy" id="247633"/>
    <lineage>
        <taxon>Bacteria</taxon>
        <taxon>Pseudomonadati</taxon>
        <taxon>Pseudomonadota</taxon>
        <taxon>Gammaproteobacteria</taxon>
        <taxon>Cellvibrionales</taxon>
        <taxon>Spongiibacteraceae</taxon>
        <taxon>BD1-7 clade</taxon>
    </lineage>
</organism>
<dbReference type="InterPro" id="IPR017850">
    <property type="entry name" value="Alkaline_phosphatase_core_sf"/>
</dbReference>
<sequence>MCLYSLAILISSAVSAADKPNMLILWGDDIGTWNLSAYNLGGMGFRTPNIDRIAKEGALFTDYYGENSCTAGRSAFITGQHPIRTGLIKVGMPGAEAGLSKEDPTIAKLLKVQGYMTGQFGKNHLGDRDKHIPTEHGFDEFFGNLYHLNAEDEPEHENYPKDPGFKKAFGPRGVLHSFADGKLTDTGPLTKKRMETVDEEFTAGAIKFMDKAVAADKPFFVWWNASRMHVWTRLKEESKGLSKRGGIYGDGLVEHDNHVGQLLDYLDDKGIADNTIVMYSSDNGAEIFSWPDGGSTQYAGEKNTTWEGGFRVPAMIRWPGKVKPGTQLNEIVSHSDWMPTLLAAAGEKNIKSKLQKGYKAGGRTYKVLLDGHDMTDYWSGKTKESPRKNFHYFTDDGEYSAIRSDDWKVMYSIQEAHGLDVWRMPYTQLRVPYVFNLRQDPFERAWQEAGDYDRWHLKNIYRMYGAVAESTRFLSTFKDFPPRQKPASFSIDQVVDKLMNFESVN</sequence>
<evidence type="ECO:0000259" key="2">
    <source>
        <dbReference type="Pfam" id="PF00884"/>
    </source>
</evidence>
<keyword evidence="1" id="KW-0732">Signal</keyword>
<dbReference type="Gene3D" id="3.30.1120.10">
    <property type="match status" value="1"/>
</dbReference>
<dbReference type="SUPFAM" id="SSF53649">
    <property type="entry name" value="Alkaline phosphatase-like"/>
    <property type="match status" value="1"/>
</dbReference>
<evidence type="ECO:0000313" key="3">
    <source>
        <dbReference type="EMBL" id="EAW30162.1"/>
    </source>
</evidence>
<evidence type="ECO:0000256" key="1">
    <source>
        <dbReference type="SAM" id="SignalP"/>
    </source>
</evidence>
<dbReference type="InterPro" id="IPR052701">
    <property type="entry name" value="GAG_Ulvan_Degrading_Sulfatases"/>
</dbReference>
<protein>
    <submittedName>
        <fullName evidence="3">Sulfatase family protein</fullName>
    </submittedName>
</protein>
<gene>
    <name evidence="3" type="ORF">GP2143_11332</name>
</gene>
<feature type="domain" description="Sulfatase N-terminal" evidence="2">
    <location>
        <begin position="20"/>
        <end position="346"/>
    </location>
</feature>
<dbReference type="STRING" id="247633.GP2143_11332"/>
<feature type="chain" id="PRO_5002630763" evidence="1">
    <location>
        <begin position="17"/>
        <end position="505"/>
    </location>
</feature>
<dbReference type="EMBL" id="AAVT01000010">
    <property type="protein sequence ID" value="EAW30162.1"/>
    <property type="molecule type" value="Genomic_DNA"/>
</dbReference>
<comment type="caution">
    <text evidence="3">The sequence shown here is derived from an EMBL/GenBank/DDBJ whole genome shotgun (WGS) entry which is preliminary data.</text>
</comment>
<evidence type="ECO:0000313" key="4">
    <source>
        <dbReference type="Proteomes" id="UP000004931"/>
    </source>
</evidence>
<dbReference type="eggNOG" id="COG3119">
    <property type="taxonomic scope" value="Bacteria"/>
</dbReference>
<dbReference type="Gene3D" id="3.40.720.10">
    <property type="entry name" value="Alkaline Phosphatase, subunit A"/>
    <property type="match status" value="1"/>
</dbReference>
<keyword evidence="4" id="KW-1185">Reference proteome</keyword>
<feature type="signal peptide" evidence="1">
    <location>
        <begin position="1"/>
        <end position="16"/>
    </location>
</feature>
<proteinExistence type="predicted"/>
<dbReference type="Proteomes" id="UP000004931">
    <property type="component" value="Unassembled WGS sequence"/>
</dbReference>
<dbReference type="AlphaFoldDB" id="A0YGD6"/>
<accession>A0YGD6</accession>
<dbReference type="Pfam" id="PF00884">
    <property type="entry name" value="Sulfatase"/>
    <property type="match status" value="1"/>
</dbReference>
<name>A0YGD6_9GAMM</name>
<reference evidence="3 4" key="1">
    <citation type="journal article" date="2010" name="J. Bacteriol.">
        <title>Genome sequence of the oligotrophic marine Gammaproteobacterium HTCC2143, isolated from the Oregon Coast.</title>
        <authorList>
            <person name="Oh H.M."/>
            <person name="Kang I."/>
            <person name="Ferriera S."/>
            <person name="Giovannoni S.J."/>
            <person name="Cho J.C."/>
        </authorList>
    </citation>
    <scope>NUCLEOTIDE SEQUENCE [LARGE SCALE GENOMIC DNA]</scope>
    <source>
        <strain evidence="3 4">HTCC2143</strain>
    </source>
</reference>
<dbReference type="InterPro" id="IPR000917">
    <property type="entry name" value="Sulfatase_N"/>
</dbReference>
<dbReference type="PANTHER" id="PTHR43751">
    <property type="entry name" value="SULFATASE"/>
    <property type="match status" value="1"/>
</dbReference>
<dbReference type="CDD" id="cd16142">
    <property type="entry name" value="ARS_like"/>
    <property type="match status" value="1"/>
</dbReference>
<dbReference type="PANTHER" id="PTHR43751:SF2">
    <property type="entry name" value="SULFATASE N-TERMINAL DOMAIN-CONTAINING PROTEIN"/>
    <property type="match status" value="1"/>
</dbReference>